<organism evidence="2">
    <name type="scientific">mine drainage metagenome</name>
    <dbReference type="NCBI Taxonomy" id="410659"/>
    <lineage>
        <taxon>unclassified sequences</taxon>
        <taxon>metagenomes</taxon>
        <taxon>ecological metagenomes</taxon>
    </lineage>
</organism>
<reference evidence="2" key="1">
    <citation type="submission" date="2016-10" db="EMBL/GenBank/DDBJ databases">
        <title>Sequence of Gallionella enrichment culture.</title>
        <authorList>
            <person name="Poehlein A."/>
            <person name="Muehling M."/>
            <person name="Daniel R."/>
        </authorList>
    </citation>
    <scope>NUCLEOTIDE SEQUENCE</scope>
</reference>
<dbReference type="EMBL" id="MLJW01000075">
    <property type="protein sequence ID" value="OIR02379.1"/>
    <property type="molecule type" value="Genomic_DNA"/>
</dbReference>
<accession>A0A1J5S2Z7</accession>
<protein>
    <recommendedName>
        <fullName evidence="3">Lipoprotein</fullName>
    </recommendedName>
</protein>
<dbReference type="AlphaFoldDB" id="A0A1J5S2Z7"/>
<proteinExistence type="predicted"/>
<sequence>MKWSAIAVLVAALALSACANASKGNNAGTPTPSFAQFSDIPVPSRASMDVERSLLLGHGETWTGRLIYSSWSQNESQLYDLYHDEMPKFGWQEITSVRAAISIQTWQRGSRVCTIQFKDDAIGGEVILTMAPMGGGGGAVPAGGGYDAPAATAPSAAPPAPVTKSNLD</sequence>
<comment type="caution">
    <text evidence="2">The sequence shown here is derived from an EMBL/GenBank/DDBJ whole genome shotgun (WGS) entry which is preliminary data.</text>
</comment>
<feature type="region of interest" description="Disordered" evidence="1">
    <location>
        <begin position="146"/>
        <end position="168"/>
    </location>
</feature>
<dbReference type="PROSITE" id="PS51257">
    <property type="entry name" value="PROKAR_LIPOPROTEIN"/>
    <property type="match status" value="1"/>
</dbReference>
<evidence type="ECO:0000313" key="2">
    <source>
        <dbReference type="EMBL" id="OIR02379.1"/>
    </source>
</evidence>
<evidence type="ECO:0008006" key="3">
    <source>
        <dbReference type="Google" id="ProtNLM"/>
    </source>
</evidence>
<evidence type="ECO:0000256" key="1">
    <source>
        <dbReference type="SAM" id="MobiDB-lite"/>
    </source>
</evidence>
<name>A0A1J5S2Z7_9ZZZZ</name>
<gene>
    <name evidence="2" type="ORF">GALL_155360</name>
</gene>